<dbReference type="Gene3D" id="3.10.450.530">
    <property type="entry name" value="Ribonuclease toxin, BrnT, of type II toxin-antitoxin system"/>
    <property type="match status" value="1"/>
</dbReference>
<dbReference type="Proteomes" id="UP000280188">
    <property type="component" value="Chromosome"/>
</dbReference>
<dbReference type="KEGG" id="afj:AFERRID_15730"/>
<dbReference type="InterPro" id="IPR038573">
    <property type="entry name" value="BrnT_sf"/>
</dbReference>
<evidence type="ECO:0000313" key="1">
    <source>
        <dbReference type="EMBL" id="BBF65355.1"/>
    </source>
</evidence>
<proteinExistence type="predicted"/>
<evidence type="ECO:0000313" key="2">
    <source>
        <dbReference type="Proteomes" id="UP000280188"/>
    </source>
</evidence>
<dbReference type="InterPro" id="IPR007460">
    <property type="entry name" value="BrnT_toxin"/>
</dbReference>
<dbReference type="Pfam" id="PF04365">
    <property type="entry name" value="BrnT_toxin"/>
    <property type="match status" value="1"/>
</dbReference>
<evidence type="ECO:0008006" key="3">
    <source>
        <dbReference type="Google" id="ProtNLM"/>
    </source>
</evidence>
<dbReference type="EMBL" id="AP018795">
    <property type="protein sequence ID" value="BBF65355.1"/>
    <property type="molecule type" value="Genomic_DNA"/>
</dbReference>
<protein>
    <recommendedName>
        <fullName evidence="3">BrnT family toxin</fullName>
    </recommendedName>
</protein>
<keyword evidence="2" id="KW-1185">Reference proteome</keyword>
<gene>
    <name evidence="1" type="ORF">AFERRID_15730</name>
</gene>
<accession>A0A2Z6IMJ2</accession>
<dbReference type="AlphaFoldDB" id="A0A2Z6IMJ2"/>
<reference evidence="1 2" key="1">
    <citation type="journal article" date="2018" name="Microbiol. Resour. Announc.">
        <title>Complete Genome Sequence of Acidithiobacillus ferridurans JCM 18981.</title>
        <authorList>
            <person name="Miyauchi T."/>
            <person name="Kouzuma A."/>
            <person name="Abe T."/>
            <person name="Watanabe K."/>
        </authorList>
    </citation>
    <scope>NUCLEOTIDE SEQUENCE [LARGE SCALE GENOMIC DNA]</scope>
    <source>
        <strain evidence="2">ATCC 33020 / DSM 29468 / JCM 18981 / 11Fe</strain>
    </source>
</reference>
<organism evidence="1 2">
    <name type="scientific">Acidithiobacillus ferridurans</name>
    <dbReference type="NCBI Taxonomy" id="1232575"/>
    <lineage>
        <taxon>Bacteria</taxon>
        <taxon>Pseudomonadati</taxon>
        <taxon>Pseudomonadota</taxon>
        <taxon>Acidithiobacillia</taxon>
        <taxon>Acidithiobacillales</taxon>
        <taxon>Acidithiobacillaceae</taxon>
        <taxon>Acidithiobacillus</taxon>
    </lineage>
</organism>
<name>A0A2Z6IMJ2_ACIFI</name>
<sequence length="102" mass="12211">MTKQDINIIINMKLDWDEEKRQTTLAHRELDFADCVEVFADVTFEFPDTRKDYGEARTVCIGFLKNRMVAVVYTQRGDTRRIISMRKCNDREIETYRERLAR</sequence>